<protein>
    <recommendedName>
        <fullName evidence="3">Reverse transcriptase domain-containing protein</fullName>
    </recommendedName>
</protein>
<sequence length="579" mass="64941">MASMTSGSYTYLDYERTGAAGLGKELQVQQASEENGTEAVDRQHDFVFSSKRDLYLMNTMSTLAADDKETKNTLKLGDAYQVLDPGIGGMGVGGARNGPQHCRNFLLGVVLPYRSSGAVVIASHDLQFLKGTCREIWVVEGGQDFETINSLKEKLVEGAPCDESMNDLRTLINKCARETFGGARVMEKSVKRDWWNEDCAASWNDMMSFRKEVRDPVSGKLPDLHRTTWKAKHRAFKKARKAAIQEFEMEDMRRRIKDARFNPRGLWTWLRGGKPPPCGISDINAFTEHFSKVLNGTGETRQCRNEGIQFRWLDEDQVTHRRELAAWLNEDFTEDEIASGLKAMRNNKSAGLEGTPAEYYNRWSTLREQSVSLAGGDLTNLLFVDDVSLVATGHDRAECLLGLLEAYCKATGMAANAAKCEVLIFGGATRERKRLVEAEYRNYRSQGVSLYELDGSCPVKGLCDCGAVEDELHVFEECPAYKSIRAKYDGDLVLAGRSMRTIMTEAPPLALARYLSEIWEARHVALRRFALKRTRENEDDLPRTRINTNTTSMAPPAFTDTPALVCGTCNLLRILSWVR</sequence>
<reference evidence="1 2" key="1">
    <citation type="journal article" date="2010" name="Science">
        <title>Genomic analysis of organismal complexity in the multicellular green alga Volvox carteri.</title>
        <authorList>
            <person name="Prochnik S.E."/>
            <person name="Umen J."/>
            <person name="Nedelcu A.M."/>
            <person name="Hallmann A."/>
            <person name="Miller S.M."/>
            <person name="Nishii I."/>
            <person name="Ferris P."/>
            <person name="Kuo A."/>
            <person name="Mitros T."/>
            <person name="Fritz-Laylin L.K."/>
            <person name="Hellsten U."/>
            <person name="Chapman J."/>
            <person name="Simakov O."/>
            <person name="Rensing S.A."/>
            <person name="Terry A."/>
            <person name="Pangilinan J."/>
            <person name="Kapitonov V."/>
            <person name="Jurka J."/>
            <person name="Salamov A."/>
            <person name="Shapiro H."/>
            <person name="Schmutz J."/>
            <person name="Grimwood J."/>
            <person name="Lindquist E."/>
            <person name="Lucas S."/>
            <person name="Grigoriev I.V."/>
            <person name="Schmitt R."/>
            <person name="Kirk D."/>
            <person name="Rokhsar D.S."/>
        </authorList>
    </citation>
    <scope>NUCLEOTIDE SEQUENCE [LARGE SCALE GENOMIC DNA]</scope>
    <source>
        <strain evidence="2">f. Nagariensis / Eve</strain>
    </source>
</reference>
<gene>
    <name evidence="1" type="ORF">VOLCADRAFT_105080</name>
</gene>
<dbReference type="EMBL" id="GL378344">
    <property type="protein sequence ID" value="EFJ47516.1"/>
    <property type="molecule type" value="Genomic_DNA"/>
</dbReference>
<dbReference type="AlphaFoldDB" id="D8TYA3"/>
<dbReference type="KEGG" id="vcn:VOLCADRAFT_105080"/>
<proteinExistence type="predicted"/>
<evidence type="ECO:0000313" key="2">
    <source>
        <dbReference type="Proteomes" id="UP000001058"/>
    </source>
</evidence>
<organism evidence="2">
    <name type="scientific">Volvox carteri f. nagariensis</name>
    <dbReference type="NCBI Taxonomy" id="3068"/>
    <lineage>
        <taxon>Eukaryota</taxon>
        <taxon>Viridiplantae</taxon>
        <taxon>Chlorophyta</taxon>
        <taxon>core chlorophytes</taxon>
        <taxon>Chlorophyceae</taxon>
        <taxon>CS clade</taxon>
        <taxon>Chlamydomonadales</taxon>
        <taxon>Volvocaceae</taxon>
        <taxon>Volvox</taxon>
    </lineage>
</organism>
<evidence type="ECO:0000313" key="1">
    <source>
        <dbReference type="EMBL" id="EFJ47516.1"/>
    </source>
</evidence>
<keyword evidence="2" id="KW-1185">Reference proteome</keyword>
<name>D8TYA3_VOLCA</name>
<dbReference type="Proteomes" id="UP000001058">
    <property type="component" value="Unassembled WGS sequence"/>
</dbReference>
<dbReference type="InParanoid" id="D8TYA3"/>
<dbReference type="RefSeq" id="XP_002951340.1">
    <property type="nucleotide sequence ID" value="XM_002951294.1"/>
</dbReference>
<accession>D8TYA3</accession>
<evidence type="ECO:0008006" key="3">
    <source>
        <dbReference type="Google" id="ProtNLM"/>
    </source>
</evidence>
<dbReference type="GeneID" id="9615500"/>